<dbReference type="EMBL" id="LAZR01007776">
    <property type="protein sequence ID" value="KKM83021.1"/>
    <property type="molecule type" value="Genomic_DNA"/>
</dbReference>
<comment type="caution">
    <text evidence="1">The sequence shown here is derived from an EMBL/GenBank/DDBJ whole genome shotgun (WGS) entry which is preliminary data.</text>
</comment>
<dbReference type="Gene3D" id="3.40.50.410">
    <property type="entry name" value="von Willebrand factor, type A domain"/>
    <property type="match status" value="1"/>
</dbReference>
<dbReference type="Pfam" id="PF06707">
    <property type="entry name" value="DUF1194"/>
    <property type="match status" value="1"/>
</dbReference>
<gene>
    <name evidence="1" type="ORF">LCGC14_1313630</name>
</gene>
<dbReference type="InterPro" id="IPR010607">
    <property type="entry name" value="DUF1194"/>
</dbReference>
<accession>A0A0F9L6P3</accession>
<sequence length="234" mass="24246">MRGVLTVLLALGATGAAAECRQALALGLDVSASVDGVEYGQQLGGLATALEDAAVQQALFAIPGAWVDLAVFEWSGPAFGRIIQHWTTLSDPAALADVTAKLRVTQREASDPSTAIGSAMRFGAALLAQRAACWRAVLDLSGDGLSNTGPRPRDVIPTLTGPTLSGLTVNGLAIADPGGGSDLAAYYRAEVMTGLGAFVEEARGFEDYAEAMRRKLLRELQVLAVSGRVLPPAQ</sequence>
<reference evidence="1" key="1">
    <citation type="journal article" date="2015" name="Nature">
        <title>Complex archaea that bridge the gap between prokaryotes and eukaryotes.</title>
        <authorList>
            <person name="Spang A."/>
            <person name="Saw J.H."/>
            <person name="Jorgensen S.L."/>
            <person name="Zaremba-Niedzwiedzka K."/>
            <person name="Martijn J."/>
            <person name="Lind A.E."/>
            <person name="van Eijk R."/>
            <person name="Schleper C."/>
            <person name="Guy L."/>
            <person name="Ettema T.J."/>
        </authorList>
    </citation>
    <scope>NUCLEOTIDE SEQUENCE</scope>
</reference>
<evidence type="ECO:0000313" key="1">
    <source>
        <dbReference type="EMBL" id="KKM83021.1"/>
    </source>
</evidence>
<proteinExistence type="predicted"/>
<name>A0A0F9L6P3_9ZZZZ</name>
<dbReference type="AlphaFoldDB" id="A0A0F9L6P3"/>
<protein>
    <recommendedName>
        <fullName evidence="2">VWFA domain-containing protein</fullName>
    </recommendedName>
</protein>
<evidence type="ECO:0008006" key="2">
    <source>
        <dbReference type="Google" id="ProtNLM"/>
    </source>
</evidence>
<dbReference type="SUPFAM" id="SSF53300">
    <property type="entry name" value="vWA-like"/>
    <property type="match status" value="1"/>
</dbReference>
<organism evidence="1">
    <name type="scientific">marine sediment metagenome</name>
    <dbReference type="NCBI Taxonomy" id="412755"/>
    <lineage>
        <taxon>unclassified sequences</taxon>
        <taxon>metagenomes</taxon>
        <taxon>ecological metagenomes</taxon>
    </lineage>
</organism>
<dbReference type="InterPro" id="IPR036465">
    <property type="entry name" value="vWFA_dom_sf"/>
</dbReference>